<evidence type="ECO:0000313" key="2">
    <source>
        <dbReference type="Proteomes" id="UP001209878"/>
    </source>
</evidence>
<reference evidence="1" key="1">
    <citation type="journal article" date="2023" name="Mol. Biol. Evol.">
        <title>Third-Generation Sequencing Reveals the Adaptive Role of the Epigenome in Three Deep-Sea Polychaetes.</title>
        <authorList>
            <person name="Perez M."/>
            <person name="Aroh O."/>
            <person name="Sun Y."/>
            <person name="Lan Y."/>
            <person name="Juniper S.K."/>
            <person name="Young C.R."/>
            <person name="Angers B."/>
            <person name="Qian P.Y."/>
        </authorList>
    </citation>
    <scope>NUCLEOTIDE SEQUENCE</scope>
    <source>
        <strain evidence="1">R07B-5</strain>
    </source>
</reference>
<protein>
    <submittedName>
        <fullName evidence="1">Uncharacterized protein</fullName>
    </submittedName>
</protein>
<name>A0AAD9NPY4_RIDPI</name>
<dbReference type="Proteomes" id="UP001209878">
    <property type="component" value="Unassembled WGS sequence"/>
</dbReference>
<keyword evidence="2" id="KW-1185">Reference proteome</keyword>
<sequence length="202" mass="20464">MTTSTPQNGASARKTGPLFGGGAIATAAPAFGSGNLFGGSPTTTTSVFGGPVTQTSVSVLGDQAPAVPLSGGTSIFGQQGSVFGQPATTRTTTSVFGSQPATMFGEHQAAPAVGMTATFGQTPASSAFGQATSGALFDQTSTPSSDGKRGKRATTVKFVPVPGTETDRNHRFETRHQCMSAMGVYSRWCLEVGLRLLGEAGY</sequence>
<proteinExistence type="predicted"/>
<evidence type="ECO:0000313" key="1">
    <source>
        <dbReference type="EMBL" id="KAK2176453.1"/>
    </source>
</evidence>
<dbReference type="EMBL" id="JAODUO010000662">
    <property type="protein sequence ID" value="KAK2176453.1"/>
    <property type="molecule type" value="Genomic_DNA"/>
</dbReference>
<accession>A0AAD9NPY4</accession>
<comment type="caution">
    <text evidence="1">The sequence shown here is derived from an EMBL/GenBank/DDBJ whole genome shotgun (WGS) entry which is preliminary data.</text>
</comment>
<organism evidence="1 2">
    <name type="scientific">Ridgeia piscesae</name>
    <name type="common">Tubeworm</name>
    <dbReference type="NCBI Taxonomy" id="27915"/>
    <lineage>
        <taxon>Eukaryota</taxon>
        <taxon>Metazoa</taxon>
        <taxon>Spiralia</taxon>
        <taxon>Lophotrochozoa</taxon>
        <taxon>Annelida</taxon>
        <taxon>Polychaeta</taxon>
        <taxon>Sedentaria</taxon>
        <taxon>Canalipalpata</taxon>
        <taxon>Sabellida</taxon>
        <taxon>Siboglinidae</taxon>
        <taxon>Ridgeia</taxon>
    </lineage>
</organism>
<gene>
    <name evidence="1" type="ORF">NP493_661g03013</name>
</gene>
<dbReference type="AlphaFoldDB" id="A0AAD9NPY4"/>